<dbReference type="SUPFAM" id="SSF55785">
    <property type="entry name" value="PYP-like sensor domain (PAS domain)"/>
    <property type="match status" value="1"/>
</dbReference>
<keyword evidence="5" id="KW-0548">Nucleotidyltransferase</keyword>
<dbReference type="PROSITE" id="PS50113">
    <property type="entry name" value="PAC"/>
    <property type="match status" value="1"/>
</dbReference>
<dbReference type="Pfam" id="PF00990">
    <property type="entry name" value="GGDEF"/>
    <property type="match status" value="1"/>
</dbReference>
<keyword evidence="6" id="KW-1185">Reference proteome</keyword>
<dbReference type="InterPro" id="IPR000160">
    <property type="entry name" value="GGDEF_dom"/>
</dbReference>
<comment type="caution">
    <text evidence="5">The sequence shown here is derived from an EMBL/GenBank/DDBJ whole genome shotgun (WGS) entry which is preliminary data.</text>
</comment>
<dbReference type="EMBL" id="JBBUTI010000022">
    <property type="protein sequence ID" value="MEK8048585.1"/>
    <property type="molecule type" value="Genomic_DNA"/>
</dbReference>
<dbReference type="InterPro" id="IPR035965">
    <property type="entry name" value="PAS-like_dom_sf"/>
</dbReference>
<evidence type="ECO:0000313" key="6">
    <source>
        <dbReference type="Proteomes" id="UP001379945"/>
    </source>
</evidence>
<feature type="transmembrane region" description="Helical" evidence="1">
    <location>
        <begin position="14"/>
        <end position="37"/>
    </location>
</feature>
<dbReference type="CDD" id="cd12915">
    <property type="entry name" value="PDC2_DGC_like"/>
    <property type="match status" value="1"/>
</dbReference>
<dbReference type="CDD" id="cd00130">
    <property type="entry name" value="PAS"/>
    <property type="match status" value="1"/>
</dbReference>
<feature type="domain" description="GGDEF" evidence="4">
    <location>
        <begin position="496"/>
        <end position="635"/>
    </location>
</feature>
<keyword evidence="5" id="KW-0808">Transferase</keyword>
<proteinExistence type="predicted"/>
<sequence length="637" mass="69774">MRWPSPFSKRLRDWLPYAVGVALLATLLISLAAVAIWQERGRQRERATLATQTIVRLLEAHVVDVISQADVLLRTVALHYHLPPRADARTTPSGQVPRSLREHPELAALPGLEGYRALMPALLSLCVADVSGEVLIGDEQGDNIAARDDFQQARALPKSGLIVRGPVQETVDGEVRWVLRLSRGLRNESGEFLGMVSADLSTDAFAAVFTTLNLGERGAATLRAADLSMIYRHPWPANGRGVVGSKEVSPQLRAALAASPDSGEFVATTVVDGVPRINAYRKVAGLPLLVLVGLPESDFPSGWNLLDTSLLLVAATTLLVAAYAALQLYRSSKRQLDAVQRRYEAIVESSHDAIISKSLDGRVLSWNTGAEAIFGWSAEEMIGQPLLRLFPPDLLDEEAHILQRLQRGERVEAFDTRRLRKDGSTVAISVSISPVRDGQGQLVAASKIARDITRQKMLEEQIRTLAFTDALTRLPNRRLLMDRLERAQQNGQRQTEWGALLFIDLDRFKPVNDTHGHEVGDQMLISVSRRLQAAVREADTVARLGGDEFVVLCERLGADETQALRGAQMVRDKVLLALAQPHQIGELLLQGSASVGIQPFLGTQFTPVELLRAADQAMYAVKRPACVHQVPAAPQLP</sequence>
<feature type="transmembrane region" description="Helical" evidence="1">
    <location>
        <begin position="309"/>
        <end position="326"/>
    </location>
</feature>
<dbReference type="CDD" id="cd01949">
    <property type="entry name" value="GGDEF"/>
    <property type="match status" value="1"/>
</dbReference>
<dbReference type="Pfam" id="PF22588">
    <property type="entry name" value="dCache_1_like"/>
    <property type="match status" value="1"/>
</dbReference>
<dbReference type="NCBIfam" id="TIGR00254">
    <property type="entry name" value="GGDEF"/>
    <property type="match status" value="1"/>
</dbReference>
<dbReference type="NCBIfam" id="TIGR00229">
    <property type="entry name" value="sensory_box"/>
    <property type="match status" value="1"/>
</dbReference>
<dbReference type="PROSITE" id="PS50112">
    <property type="entry name" value="PAS"/>
    <property type="match status" value="1"/>
</dbReference>
<accession>A0ABU9CE69</accession>
<dbReference type="CDD" id="cd12914">
    <property type="entry name" value="PDC1_DGC_like"/>
    <property type="match status" value="1"/>
</dbReference>
<dbReference type="PANTHER" id="PTHR44757">
    <property type="entry name" value="DIGUANYLATE CYCLASE DGCP"/>
    <property type="match status" value="1"/>
</dbReference>
<dbReference type="Gene3D" id="3.30.450.20">
    <property type="entry name" value="PAS domain"/>
    <property type="match status" value="3"/>
</dbReference>
<dbReference type="InterPro" id="IPR029787">
    <property type="entry name" value="Nucleotide_cyclase"/>
</dbReference>
<dbReference type="PANTHER" id="PTHR44757:SF2">
    <property type="entry name" value="BIOFILM ARCHITECTURE MAINTENANCE PROTEIN MBAA"/>
    <property type="match status" value="1"/>
</dbReference>
<dbReference type="PROSITE" id="PS50887">
    <property type="entry name" value="GGDEF"/>
    <property type="match status" value="1"/>
</dbReference>
<name>A0ABU9CE69_9BURK</name>
<dbReference type="InterPro" id="IPR052155">
    <property type="entry name" value="Biofilm_reg_signaling"/>
</dbReference>
<organism evidence="5 6">
    <name type="scientific">Ideonella margarita</name>
    <dbReference type="NCBI Taxonomy" id="2984191"/>
    <lineage>
        <taxon>Bacteria</taxon>
        <taxon>Pseudomonadati</taxon>
        <taxon>Pseudomonadota</taxon>
        <taxon>Betaproteobacteria</taxon>
        <taxon>Burkholderiales</taxon>
        <taxon>Sphaerotilaceae</taxon>
        <taxon>Ideonella</taxon>
    </lineage>
</organism>
<evidence type="ECO:0000313" key="5">
    <source>
        <dbReference type="EMBL" id="MEK8048585.1"/>
    </source>
</evidence>
<dbReference type="InterPro" id="IPR043128">
    <property type="entry name" value="Rev_trsase/Diguanyl_cyclase"/>
</dbReference>
<keyword evidence="1" id="KW-0812">Transmembrane</keyword>
<keyword evidence="1" id="KW-0472">Membrane</keyword>
<evidence type="ECO:0000259" key="3">
    <source>
        <dbReference type="PROSITE" id="PS50113"/>
    </source>
</evidence>
<dbReference type="SMART" id="SM00086">
    <property type="entry name" value="PAC"/>
    <property type="match status" value="1"/>
</dbReference>
<dbReference type="InterPro" id="IPR054327">
    <property type="entry name" value="His-kinase-like_sensor"/>
</dbReference>
<dbReference type="Pfam" id="PF00989">
    <property type="entry name" value="PAS"/>
    <property type="match status" value="1"/>
</dbReference>
<dbReference type="SUPFAM" id="SSF55073">
    <property type="entry name" value="Nucleotide cyclase"/>
    <property type="match status" value="1"/>
</dbReference>
<evidence type="ECO:0000259" key="4">
    <source>
        <dbReference type="PROSITE" id="PS50887"/>
    </source>
</evidence>
<dbReference type="GO" id="GO:0052621">
    <property type="term" value="F:diguanylate cyclase activity"/>
    <property type="evidence" value="ECO:0007669"/>
    <property type="project" value="UniProtKB-EC"/>
</dbReference>
<dbReference type="RefSeq" id="WP_341400889.1">
    <property type="nucleotide sequence ID" value="NZ_JBBUTI010000022.1"/>
</dbReference>
<gene>
    <name evidence="5" type="ORF">AACH00_19710</name>
</gene>
<dbReference type="EC" id="2.7.7.65" evidence="5"/>
<dbReference type="SMART" id="SM00267">
    <property type="entry name" value="GGDEF"/>
    <property type="match status" value="1"/>
</dbReference>
<protein>
    <submittedName>
        <fullName evidence="5">Diguanylate cyclase</fullName>
        <ecNumber evidence="5">2.7.7.65</ecNumber>
    </submittedName>
</protein>
<evidence type="ECO:0000259" key="2">
    <source>
        <dbReference type="PROSITE" id="PS50112"/>
    </source>
</evidence>
<dbReference type="InterPro" id="IPR000014">
    <property type="entry name" value="PAS"/>
</dbReference>
<dbReference type="SMART" id="SM00091">
    <property type="entry name" value="PAS"/>
    <property type="match status" value="1"/>
</dbReference>
<dbReference type="Gene3D" id="3.30.70.270">
    <property type="match status" value="1"/>
</dbReference>
<feature type="domain" description="PAC" evidence="3">
    <location>
        <begin position="412"/>
        <end position="464"/>
    </location>
</feature>
<evidence type="ECO:0000256" key="1">
    <source>
        <dbReference type="SAM" id="Phobius"/>
    </source>
</evidence>
<feature type="domain" description="PAS" evidence="2">
    <location>
        <begin position="339"/>
        <end position="409"/>
    </location>
</feature>
<reference evidence="5 6" key="1">
    <citation type="submission" date="2024-04" db="EMBL/GenBank/DDBJ databases">
        <title>Novel species of the genus Ideonella isolated from streams.</title>
        <authorList>
            <person name="Lu H."/>
        </authorList>
    </citation>
    <scope>NUCLEOTIDE SEQUENCE [LARGE SCALE GENOMIC DNA]</scope>
    <source>
        <strain evidence="5 6">LYT19W</strain>
    </source>
</reference>
<dbReference type="InterPro" id="IPR001610">
    <property type="entry name" value="PAC"/>
</dbReference>
<keyword evidence="1" id="KW-1133">Transmembrane helix</keyword>
<dbReference type="InterPro" id="IPR000700">
    <property type="entry name" value="PAS-assoc_C"/>
</dbReference>
<dbReference type="InterPro" id="IPR013767">
    <property type="entry name" value="PAS_fold"/>
</dbReference>
<dbReference type="Proteomes" id="UP001379945">
    <property type="component" value="Unassembled WGS sequence"/>
</dbReference>